<dbReference type="Proteomes" id="UP000310506">
    <property type="component" value="Unassembled WGS sequence"/>
</dbReference>
<evidence type="ECO:0000256" key="1">
    <source>
        <dbReference type="SAM" id="MobiDB-lite"/>
    </source>
</evidence>
<keyword evidence="2" id="KW-1133">Transmembrane helix</keyword>
<reference evidence="3 4" key="1">
    <citation type="submission" date="2019-01" db="EMBL/GenBank/DDBJ databases">
        <title>Vagococcus silagei sp. nov. isolated from brewer's grain.</title>
        <authorList>
            <person name="Guu J.-R."/>
        </authorList>
    </citation>
    <scope>NUCLEOTIDE SEQUENCE [LARGE SCALE GENOMIC DNA]</scope>
    <source>
        <strain evidence="3 4">2B-2</strain>
    </source>
</reference>
<evidence type="ECO:0000256" key="2">
    <source>
        <dbReference type="SAM" id="Phobius"/>
    </source>
</evidence>
<evidence type="ECO:0000313" key="3">
    <source>
        <dbReference type="EMBL" id="THB60261.1"/>
    </source>
</evidence>
<name>A0A4S3AZT5_9ENTE</name>
<keyword evidence="2" id="KW-0812">Transmembrane</keyword>
<proteinExistence type="predicted"/>
<keyword evidence="4" id="KW-1185">Reference proteome</keyword>
<accession>A0A4S3AZT5</accession>
<keyword evidence="2" id="KW-0472">Membrane</keyword>
<evidence type="ECO:0000313" key="4">
    <source>
        <dbReference type="Proteomes" id="UP000310506"/>
    </source>
</evidence>
<feature type="region of interest" description="Disordered" evidence="1">
    <location>
        <begin position="24"/>
        <end position="55"/>
    </location>
</feature>
<dbReference type="EMBL" id="SDGV01000031">
    <property type="protein sequence ID" value="THB60261.1"/>
    <property type="molecule type" value="Genomic_DNA"/>
</dbReference>
<dbReference type="AlphaFoldDB" id="A0A4S3AZT5"/>
<comment type="caution">
    <text evidence="3">The sequence shown here is derived from an EMBL/GenBank/DDBJ whole genome shotgun (WGS) entry which is preliminary data.</text>
</comment>
<dbReference type="RefSeq" id="WP_136137792.1">
    <property type="nucleotide sequence ID" value="NZ_SDGV01000031.1"/>
</dbReference>
<feature type="transmembrane region" description="Helical" evidence="2">
    <location>
        <begin position="62"/>
        <end position="81"/>
    </location>
</feature>
<sequence length="313" mass="35801">MAKDNKKFYDSYDELFEKQNTKKNVQKNIFSDKKTKSNQSQNAQNENKRQTKKKKKKKDDSAIVYVIIGVAVVVFFGYKLLGSVTDIFPSSSSDREYGDVTPLPDAGIKKAEAENIDVGNPLVVVREDRLLKTNRSCEFEIQDKTEINSQTLNKWSVLPTTKTYGDTVPVLSIQLYEDGRSTDSIDVKIASNLINETNTYVDRKAIVKAFPLKAVDDVQTGYIFEANPDRSSSRVKKYFLFKDGTGLILDTYEYKEDKVEVNKLKTLVDFKKEFKKSIDNLENSVKFKPVDDKLNDEKEFEVQTSEVKKEVKN</sequence>
<dbReference type="OrthoDB" id="2184340at2"/>
<organism evidence="3 4">
    <name type="scientific">Vagococcus silagei</name>
    <dbReference type="NCBI Taxonomy" id="2508885"/>
    <lineage>
        <taxon>Bacteria</taxon>
        <taxon>Bacillati</taxon>
        <taxon>Bacillota</taxon>
        <taxon>Bacilli</taxon>
        <taxon>Lactobacillales</taxon>
        <taxon>Enterococcaceae</taxon>
        <taxon>Vagococcus</taxon>
    </lineage>
</organism>
<protein>
    <submittedName>
        <fullName evidence="3">Uncharacterized protein</fullName>
    </submittedName>
</protein>
<gene>
    <name evidence="3" type="ORF">ESZ54_11455</name>
</gene>